<feature type="binding site" evidence="12">
    <location>
        <position position="69"/>
    </location>
    <ligand>
        <name>GTP</name>
        <dbReference type="ChEBI" id="CHEBI:37565"/>
    </ligand>
</feature>
<evidence type="ECO:0000256" key="1">
    <source>
        <dbReference type="ARBA" id="ARBA00012167"/>
    </source>
</evidence>
<feature type="binding site" evidence="12">
    <location>
        <position position="18"/>
    </location>
    <ligand>
        <name>GTP</name>
        <dbReference type="ChEBI" id="CHEBI:37565"/>
    </ligand>
</feature>
<feature type="binding site" evidence="12">
    <location>
        <position position="29"/>
    </location>
    <ligand>
        <name>[4Fe-4S] cluster</name>
        <dbReference type="ChEBI" id="CHEBI:49883"/>
        <label>1</label>
        <note>4Fe-4S-S-AdoMet</note>
    </ligand>
</feature>
<dbReference type="InterPro" id="IPR040064">
    <property type="entry name" value="MoaA-like"/>
</dbReference>
<dbReference type="EMBL" id="LT670846">
    <property type="protein sequence ID" value="SHK21843.1"/>
    <property type="molecule type" value="Genomic_DNA"/>
</dbReference>
<comment type="similarity">
    <text evidence="12">Belongs to the radical SAM superfamily. MoaA family.</text>
</comment>
<sequence length="336" mass="37907">MGTGSVKDLLGRELRDLRISVTDRCNFRCFFCMPADGDYSFFPKEEILTFEEIARFVKAVLPLGIKKIRITGGEPLVRKHLENLIRLISEFDVDISLTTNGFLLKEKAKALKEAGLKRVTVSLPSLRDDVLSRMVGRDVKVKTILMGIEEAIKVGLVPVKVNVCVVKGVNDSEILDIAKFFKGMGLTVRFIEFMDVGTLNGWSLDKVVSAKEILSIIQKEFEVEPIGRGYRGETAQRYRYKDDGLEFGIIASVTEPFCGDCNRLRLTADGKVLTCLFAQDGYDVKRLIRSGASDEDIREFVRSVWLSRKDRYSEERLTLLKEGKSPRKIEMFKVGG</sequence>
<feature type="binding site" evidence="12">
    <location>
        <position position="25"/>
    </location>
    <ligand>
        <name>[4Fe-4S] cluster</name>
        <dbReference type="ChEBI" id="CHEBI:49883"/>
        <label>1</label>
        <note>4Fe-4S-S-AdoMet</note>
    </ligand>
</feature>
<name>A0A1M6QP34_9AQUI</name>
<dbReference type="OrthoDB" id="9763993at2"/>
<dbReference type="SFLD" id="SFLDG01386">
    <property type="entry name" value="main_SPASM_domain-containing"/>
    <property type="match status" value="1"/>
</dbReference>
<feature type="binding site" evidence="12">
    <location>
        <position position="32"/>
    </location>
    <ligand>
        <name>[4Fe-4S] cluster</name>
        <dbReference type="ChEBI" id="CHEBI:49883"/>
        <label>1</label>
        <note>4Fe-4S-S-AdoMet</note>
    </ligand>
</feature>
<keyword evidence="4 12" id="KW-0479">Metal-binding</keyword>
<keyword evidence="3 12" id="KW-0949">S-adenosyl-L-methionine</keyword>
<feature type="binding site" evidence="12">
    <location>
        <position position="258"/>
    </location>
    <ligand>
        <name>[4Fe-4S] cluster</name>
        <dbReference type="ChEBI" id="CHEBI:49883"/>
        <label>2</label>
        <note>4Fe-4S-substrate</note>
    </ligand>
</feature>
<comment type="subunit">
    <text evidence="12">Monomer and homodimer.</text>
</comment>
<feature type="binding site" evidence="12">
    <location>
        <position position="73"/>
    </location>
    <ligand>
        <name>S-adenosyl-L-methionine</name>
        <dbReference type="ChEBI" id="CHEBI:59789"/>
    </ligand>
</feature>
<dbReference type="GO" id="GO:1904047">
    <property type="term" value="F:S-adenosyl-L-methionine binding"/>
    <property type="evidence" value="ECO:0007669"/>
    <property type="project" value="UniProtKB-UniRule"/>
</dbReference>
<feature type="binding site" evidence="12">
    <location>
        <position position="194"/>
    </location>
    <ligand>
        <name>S-adenosyl-L-methionine</name>
        <dbReference type="ChEBI" id="CHEBI:59789"/>
    </ligand>
</feature>
<feature type="binding site" evidence="12">
    <location>
        <position position="261"/>
    </location>
    <ligand>
        <name>[4Fe-4S] cluster</name>
        <dbReference type="ChEBI" id="CHEBI:49883"/>
        <label>2</label>
        <note>4Fe-4S-substrate</note>
    </ligand>
</feature>
<comment type="function">
    <text evidence="12">Catalyzes the cyclization of GTP to (8S)-3',8-cyclo-7,8-dihydroguanosine 5'-triphosphate.</text>
</comment>
<keyword evidence="6 12" id="KW-0408">Iron</keyword>
<dbReference type="SFLD" id="SFLDS00029">
    <property type="entry name" value="Radical_SAM"/>
    <property type="match status" value="1"/>
</dbReference>
<comment type="cofactor">
    <cofactor evidence="12">
        <name>[4Fe-4S] cluster</name>
        <dbReference type="ChEBI" id="CHEBI:49883"/>
    </cofactor>
    <text evidence="12">Binds 2 [4Fe-4S] clusters. Binds 1 [4Fe-4S] cluster coordinated with 3 cysteines and an exchangeable S-adenosyl-L-methionine and 1 [4Fe-4S] cluster coordinated with 3 cysteines and the GTP-derived substrate.</text>
</comment>
<keyword evidence="10 12" id="KW-0456">Lyase</keyword>
<dbReference type="EC" id="4.1.99.22" evidence="1 12"/>
<dbReference type="RefSeq" id="WP_079653503.1">
    <property type="nucleotide sequence ID" value="NZ_LT670846.1"/>
</dbReference>
<protein>
    <recommendedName>
        <fullName evidence="1 12">GTP 3',8-cyclase</fullName>
        <ecNumber evidence="1 12">4.1.99.22</ecNumber>
    </recommendedName>
    <alternativeName>
        <fullName evidence="12">Molybdenum cofactor biosynthesis protein A</fullName>
    </alternativeName>
</protein>
<keyword evidence="5 12" id="KW-0547">Nucleotide-binding</keyword>
<feature type="binding site" evidence="12">
    <location>
        <position position="160"/>
    </location>
    <ligand>
        <name>GTP</name>
        <dbReference type="ChEBI" id="CHEBI:37565"/>
    </ligand>
</feature>
<dbReference type="PANTHER" id="PTHR22960:SF0">
    <property type="entry name" value="MOLYBDENUM COFACTOR BIOSYNTHESIS PROTEIN 1"/>
    <property type="match status" value="1"/>
</dbReference>
<dbReference type="GO" id="GO:0051539">
    <property type="term" value="F:4 iron, 4 sulfur cluster binding"/>
    <property type="evidence" value="ECO:0007669"/>
    <property type="project" value="UniProtKB-UniRule"/>
</dbReference>
<dbReference type="InterPro" id="IPR000385">
    <property type="entry name" value="MoaA_NifB_PqqE_Fe-S-bd_CS"/>
</dbReference>
<proteinExistence type="inferred from homology"/>
<dbReference type="InterPro" id="IPR013785">
    <property type="entry name" value="Aldolase_TIM"/>
</dbReference>
<dbReference type="PANTHER" id="PTHR22960">
    <property type="entry name" value="MOLYBDOPTERIN COFACTOR SYNTHESIS PROTEIN A"/>
    <property type="match status" value="1"/>
</dbReference>
<keyword evidence="9 12" id="KW-0501">Molybdenum cofactor biosynthesis</keyword>
<dbReference type="UniPathway" id="UPA00344"/>
<dbReference type="Gene3D" id="3.20.20.70">
    <property type="entry name" value="Aldolase class I"/>
    <property type="match status" value="1"/>
</dbReference>
<dbReference type="InterPro" id="IPR010505">
    <property type="entry name" value="MoaA_twitch"/>
</dbReference>
<dbReference type="STRING" id="381751.SAMN05444391_0314"/>
<evidence type="ECO:0000313" key="15">
    <source>
        <dbReference type="Proteomes" id="UP000189810"/>
    </source>
</evidence>
<dbReference type="GO" id="GO:0006777">
    <property type="term" value="P:Mo-molybdopterin cofactor biosynthetic process"/>
    <property type="evidence" value="ECO:0007669"/>
    <property type="project" value="UniProtKB-UniRule"/>
</dbReference>
<dbReference type="GO" id="GO:0005525">
    <property type="term" value="F:GTP binding"/>
    <property type="evidence" value="ECO:0007669"/>
    <property type="project" value="UniProtKB-UniRule"/>
</dbReference>
<dbReference type="InterPro" id="IPR050105">
    <property type="entry name" value="MoCo_biosynth_MoaA/MoaC"/>
</dbReference>
<dbReference type="SMART" id="SM00729">
    <property type="entry name" value="Elp3"/>
    <property type="match status" value="1"/>
</dbReference>
<dbReference type="InterPro" id="IPR058240">
    <property type="entry name" value="rSAM_sf"/>
</dbReference>
<evidence type="ECO:0000256" key="11">
    <source>
        <dbReference type="ARBA" id="ARBA00048697"/>
    </source>
</evidence>
<evidence type="ECO:0000256" key="5">
    <source>
        <dbReference type="ARBA" id="ARBA00022741"/>
    </source>
</evidence>
<gene>
    <name evidence="12" type="primary">moaA</name>
    <name evidence="14" type="ORF">SAMN05444391_0314</name>
</gene>
<feature type="binding site" evidence="12">
    <location>
        <position position="98"/>
    </location>
    <ligand>
        <name>GTP</name>
        <dbReference type="ChEBI" id="CHEBI:37565"/>
    </ligand>
</feature>
<comment type="catalytic activity">
    <reaction evidence="11 12">
        <text>GTP + AH2 + S-adenosyl-L-methionine = (8S)-3',8-cyclo-7,8-dihydroguanosine 5'-triphosphate + 5'-deoxyadenosine + L-methionine + A + H(+)</text>
        <dbReference type="Rhea" id="RHEA:49576"/>
        <dbReference type="ChEBI" id="CHEBI:13193"/>
        <dbReference type="ChEBI" id="CHEBI:15378"/>
        <dbReference type="ChEBI" id="CHEBI:17319"/>
        <dbReference type="ChEBI" id="CHEBI:17499"/>
        <dbReference type="ChEBI" id="CHEBI:37565"/>
        <dbReference type="ChEBI" id="CHEBI:57844"/>
        <dbReference type="ChEBI" id="CHEBI:59789"/>
        <dbReference type="ChEBI" id="CHEBI:131766"/>
        <dbReference type="EC" id="4.1.99.22"/>
    </reaction>
</comment>
<dbReference type="InterPro" id="IPR013483">
    <property type="entry name" value="MoaA"/>
</dbReference>
<keyword evidence="8 12" id="KW-0342">GTP-binding</keyword>
<dbReference type="SFLD" id="SFLDG01067">
    <property type="entry name" value="SPASM/twitch_domain_containing"/>
    <property type="match status" value="1"/>
</dbReference>
<feature type="binding site" evidence="12">
    <location>
        <position position="275"/>
    </location>
    <ligand>
        <name>[4Fe-4S] cluster</name>
        <dbReference type="ChEBI" id="CHEBI:49883"/>
        <label>2</label>
        <note>4Fe-4S-substrate</note>
    </ligand>
</feature>
<dbReference type="PROSITE" id="PS51918">
    <property type="entry name" value="RADICAL_SAM"/>
    <property type="match status" value="1"/>
</dbReference>
<dbReference type="GO" id="GO:0061799">
    <property type="term" value="F:cyclic pyranopterin monophosphate synthase activity"/>
    <property type="evidence" value="ECO:0007669"/>
    <property type="project" value="TreeGrafter"/>
</dbReference>
<dbReference type="AlphaFoldDB" id="A0A1M6QP34"/>
<evidence type="ECO:0000256" key="4">
    <source>
        <dbReference type="ARBA" id="ARBA00022723"/>
    </source>
</evidence>
<dbReference type="NCBIfam" id="TIGR02666">
    <property type="entry name" value="moaA"/>
    <property type="match status" value="1"/>
</dbReference>
<dbReference type="GO" id="GO:0046872">
    <property type="term" value="F:metal ion binding"/>
    <property type="evidence" value="ECO:0007669"/>
    <property type="project" value="UniProtKB-KW"/>
</dbReference>
<dbReference type="Proteomes" id="UP000189810">
    <property type="component" value="Chromosome I"/>
</dbReference>
<reference evidence="14 15" key="1">
    <citation type="submission" date="2016-11" db="EMBL/GenBank/DDBJ databases">
        <authorList>
            <person name="Jaros S."/>
            <person name="Januszkiewicz K."/>
            <person name="Wedrychowicz H."/>
        </authorList>
    </citation>
    <scope>NUCLEOTIDE SEQUENCE [LARGE SCALE GENOMIC DNA]</scope>
    <source>
        <strain evidence="14 15">DSM 19557</strain>
    </source>
</reference>
<dbReference type="NCBIfam" id="NF001199">
    <property type="entry name" value="PRK00164.2-1"/>
    <property type="match status" value="1"/>
</dbReference>
<evidence type="ECO:0000313" key="14">
    <source>
        <dbReference type="EMBL" id="SHK21843.1"/>
    </source>
</evidence>
<dbReference type="GO" id="GO:0061798">
    <property type="term" value="F:GTP 3',8'-cyclase activity"/>
    <property type="evidence" value="ECO:0007669"/>
    <property type="project" value="UniProtKB-UniRule"/>
</dbReference>
<evidence type="ECO:0000256" key="10">
    <source>
        <dbReference type="ARBA" id="ARBA00023239"/>
    </source>
</evidence>
<dbReference type="HAMAP" id="MF_01225_B">
    <property type="entry name" value="MoaA_B"/>
    <property type="match status" value="1"/>
</dbReference>
<evidence type="ECO:0000256" key="6">
    <source>
        <dbReference type="ARBA" id="ARBA00023004"/>
    </source>
</evidence>
<feature type="binding site" evidence="12">
    <location>
        <begin position="263"/>
        <end position="265"/>
    </location>
    <ligand>
        <name>GTP</name>
        <dbReference type="ChEBI" id="CHEBI:37565"/>
    </ligand>
</feature>
<dbReference type="PROSITE" id="PS01305">
    <property type="entry name" value="MOAA_NIFB_PQQE"/>
    <property type="match status" value="1"/>
</dbReference>
<comment type="pathway">
    <text evidence="12">Cofactor biosynthesis; molybdopterin biosynthesis.</text>
</comment>
<comment type="caution">
    <text evidence="12">Lacks conserved residue(s) required for the propagation of feature annotation.</text>
</comment>
<dbReference type="CDD" id="cd01335">
    <property type="entry name" value="Radical_SAM"/>
    <property type="match status" value="1"/>
</dbReference>
<dbReference type="InterPro" id="IPR007197">
    <property type="entry name" value="rSAM"/>
</dbReference>
<keyword evidence="7 12" id="KW-0411">Iron-sulfur</keyword>
<keyword evidence="2 12" id="KW-0004">4Fe-4S</keyword>
<dbReference type="SUPFAM" id="SSF102114">
    <property type="entry name" value="Radical SAM enzymes"/>
    <property type="match status" value="1"/>
</dbReference>
<evidence type="ECO:0000256" key="9">
    <source>
        <dbReference type="ARBA" id="ARBA00023150"/>
    </source>
</evidence>
<dbReference type="Pfam" id="PF04055">
    <property type="entry name" value="Radical_SAM"/>
    <property type="match status" value="1"/>
</dbReference>
<evidence type="ECO:0000256" key="2">
    <source>
        <dbReference type="ARBA" id="ARBA00022485"/>
    </source>
</evidence>
<dbReference type="CDD" id="cd21117">
    <property type="entry name" value="Twitch_MoaA"/>
    <property type="match status" value="1"/>
</dbReference>
<organism evidence="14 15">
    <name type="scientific">Thermocrinis minervae</name>
    <dbReference type="NCBI Taxonomy" id="381751"/>
    <lineage>
        <taxon>Bacteria</taxon>
        <taxon>Pseudomonadati</taxon>
        <taxon>Aquificota</taxon>
        <taxon>Aquificia</taxon>
        <taxon>Aquificales</taxon>
        <taxon>Aquificaceae</taxon>
        <taxon>Thermocrinis</taxon>
    </lineage>
</organism>
<dbReference type="InterPro" id="IPR006638">
    <property type="entry name" value="Elp3/MiaA/NifB-like_rSAM"/>
</dbReference>
<evidence type="ECO:0000259" key="13">
    <source>
        <dbReference type="PROSITE" id="PS51918"/>
    </source>
</evidence>
<evidence type="ECO:0000256" key="3">
    <source>
        <dbReference type="ARBA" id="ARBA00022691"/>
    </source>
</evidence>
<feature type="domain" description="Radical SAM core" evidence="13">
    <location>
        <begin position="9"/>
        <end position="224"/>
    </location>
</feature>
<feature type="binding site" evidence="12">
    <location>
        <position position="122"/>
    </location>
    <ligand>
        <name>S-adenosyl-L-methionine</name>
        <dbReference type="ChEBI" id="CHEBI:59789"/>
    </ligand>
</feature>
<evidence type="ECO:0000256" key="12">
    <source>
        <dbReference type="HAMAP-Rule" id="MF_01225"/>
    </source>
</evidence>
<dbReference type="SFLD" id="SFLDG01383">
    <property type="entry name" value="cyclic_pyranopterin_phosphate"/>
    <property type="match status" value="1"/>
</dbReference>
<dbReference type="Pfam" id="PF06463">
    <property type="entry name" value="Mob_synth_C"/>
    <property type="match status" value="1"/>
</dbReference>
<evidence type="ECO:0000256" key="7">
    <source>
        <dbReference type="ARBA" id="ARBA00023014"/>
    </source>
</evidence>
<keyword evidence="15" id="KW-1185">Reference proteome</keyword>
<evidence type="ECO:0000256" key="8">
    <source>
        <dbReference type="ARBA" id="ARBA00023134"/>
    </source>
</evidence>
<accession>A0A1M6QP34</accession>